<evidence type="ECO:0000313" key="3">
    <source>
        <dbReference type="EMBL" id="NOV37261.1"/>
    </source>
</evidence>
<evidence type="ECO:0000256" key="1">
    <source>
        <dbReference type="SAM" id="SignalP"/>
    </source>
</evidence>
<dbReference type="EMBL" id="GHWJ01004524">
    <property type="protein sequence ID" value="NOV37261.1"/>
    <property type="molecule type" value="Transcribed_RNA"/>
</dbReference>
<organism evidence="2">
    <name type="scientific">Rhipicephalus microplus</name>
    <name type="common">Cattle tick</name>
    <name type="synonym">Boophilus microplus</name>
    <dbReference type="NCBI Taxonomy" id="6941"/>
    <lineage>
        <taxon>Eukaryota</taxon>
        <taxon>Metazoa</taxon>
        <taxon>Ecdysozoa</taxon>
        <taxon>Arthropoda</taxon>
        <taxon>Chelicerata</taxon>
        <taxon>Arachnida</taxon>
        <taxon>Acari</taxon>
        <taxon>Parasitiformes</taxon>
        <taxon>Ixodida</taxon>
        <taxon>Ixodoidea</taxon>
        <taxon>Ixodidae</taxon>
        <taxon>Rhipicephalinae</taxon>
        <taxon>Rhipicephalus</taxon>
        <taxon>Boophilus</taxon>
    </lineage>
</organism>
<sequence>MHASSVIGAMFLVSISIVPVLNYQVSDHWFSEDYSPDLGLADLQDEQTRSSSWLPTDKRTMKGLGVSCRSTIECYPGLCCIRDGHIDTCQMSSMYGEKCSLGQIKGGIYHKHGPCYYGDEYCIDGTCFA</sequence>
<reference evidence="3" key="1">
    <citation type="submission" date="2019-09" db="EMBL/GenBank/DDBJ databases">
        <title>Organ-specific transcriptomic study of the physiology of the cattle tick, Rhipicephalus microplus.</title>
        <authorList>
            <person name="Tirloni L."/>
            <person name="Braz G."/>
            <person name="Gandara A.C.P."/>
            <person name="Sabadin G.A."/>
            <person name="da Silva R.M."/>
            <person name="Guizzo M.G."/>
            <person name="Machado J.A."/>
            <person name="Costa E.P."/>
            <person name="Gomes H.F."/>
            <person name="Moraes J."/>
            <person name="Mota M.B.S."/>
            <person name="Mesquita R.D."/>
            <person name="Alvarenga P.H."/>
            <person name="Alves F."/>
            <person name="Seixas A."/>
            <person name="da Fonseca R.N."/>
            <person name="Fogaca A."/>
            <person name="Logullo C."/>
            <person name="Tanaka A."/>
            <person name="Daffre S."/>
            <person name="Termignoni C."/>
            <person name="Vaz I.S.Jr."/>
            <person name="Oliveira P.L."/>
            <person name="Ribeiro J.M."/>
        </authorList>
    </citation>
    <scope>NUCLEOTIDE SEQUENCE</scope>
    <source>
        <strain evidence="3">Porto Alegre</strain>
    </source>
</reference>
<evidence type="ECO:0000313" key="2">
    <source>
        <dbReference type="EMBL" id="NIE45745.1"/>
    </source>
</evidence>
<accession>A0A6G5A411</accession>
<dbReference type="Gene3D" id="2.10.80.10">
    <property type="entry name" value="Lipase, subunit A"/>
    <property type="match status" value="1"/>
</dbReference>
<dbReference type="EMBL" id="GIKN01003472">
    <property type="protein sequence ID" value="NIE45745.1"/>
    <property type="molecule type" value="Transcribed_RNA"/>
</dbReference>
<keyword evidence="1" id="KW-0732">Signal</keyword>
<feature type="chain" id="PRO_5036385228" evidence="1">
    <location>
        <begin position="23"/>
        <end position="129"/>
    </location>
</feature>
<proteinExistence type="predicted"/>
<dbReference type="AlphaFoldDB" id="A0A6G5A411"/>
<protein>
    <submittedName>
        <fullName evidence="2 3">Putative tick ixodegrin</fullName>
    </submittedName>
</protein>
<name>A0A6G5A411_RHIMP</name>
<feature type="signal peptide" evidence="1">
    <location>
        <begin position="1"/>
        <end position="22"/>
    </location>
</feature>
<reference evidence="2" key="2">
    <citation type="submission" date="2020-03" db="EMBL/GenBank/DDBJ databases">
        <title>A transcriptome and proteome of the tick Rhipicephalus microplus shaped by the genetic composition of its hosts and developmental stage.</title>
        <authorList>
            <person name="Garcia G.R."/>
            <person name="Ribeiro J.M.C."/>
            <person name="Maruyama S.R."/>
            <person name="Gardinasse L.G."/>
            <person name="Nelson K."/>
            <person name="Ferreira B.R."/>
            <person name="Andrade T.G."/>
            <person name="Santos I.K.F.M."/>
        </authorList>
    </citation>
    <scope>NUCLEOTIDE SEQUENCE</scope>
    <source>
        <strain evidence="2">NSGR</strain>
        <tissue evidence="2">Salivary glands</tissue>
    </source>
</reference>